<dbReference type="GO" id="GO:0005634">
    <property type="term" value="C:nucleus"/>
    <property type="evidence" value="ECO:0007669"/>
    <property type="project" value="TreeGrafter"/>
</dbReference>
<feature type="domain" description="SRR1-like" evidence="3">
    <location>
        <begin position="96"/>
        <end position="260"/>
    </location>
</feature>
<dbReference type="PANTHER" id="PTHR28626">
    <property type="entry name" value="SRR1-LIKE PROTEIN"/>
    <property type="match status" value="1"/>
</dbReference>
<name>A0A316YVC3_9BASI</name>
<dbReference type="Pfam" id="PF07985">
    <property type="entry name" value="SRR1"/>
    <property type="match status" value="1"/>
</dbReference>
<accession>A0A316YVC3</accession>
<evidence type="ECO:0000259" key="3">
    <source>
        <dbReference type="Pfam" id="PF07985"/>
    </source>
</evidence>
<proteinExistence type="inferred from homology"/>
<dbReference type="EMBL" id="KZ819634">
    <property type="protein sequence ID" value="PWN93062.1"/>
    <property type="molecule type" value="Genomic_DNA"/>
</dbReference>
<sequence length="311" mass="34510">MQDAGQGERFVYTKLSNPQRKQKKRRQPRSGAVELTKAELLERRIEIVESKKQWLSDEATRVGKSIRAFLQKAFPGTEQGVKTDDDDASSSDSFHTAEGPSSPTEVLCLGLGSVKDSRPAQLQLAFLLLIVDRFLAITGQGALMQAYDPIWDAEDKELLAHFGIKSLSSNERGAYPISKDIPTLVYMPHCTQSLYEALLQTNWTPAQIGKLSLLSNDLSRYDRNAEESSCTTRFARHIEKIDVPTLPSPNNDALNDLALQRLVSVQPAAPSSSSLTDTLGRLSLNSTVAKHHDFWTLPHPLTDKDHDSEVI</sequence>
<dbReference type="InterPro" id="IPR012942">
    <property type="entry name" value="SRR1-like"/>
</dbReference>
<evidence type="ECO:0000313" key="4">
    <source>
        <dbReference type="EMBL" id="PWN93062.1"/>
    </source>
</evidence>
<evidence type="ECO:0000256" key="1">
    <source>
        <dbReference type="ARBA" id="ARBA00009856"/>
    </source>
</evidence>
<dbReference type="Proteomes" id="UP000245768">
    <property type="component" value="Unassembled WGS sequence"/>
</dbReference>
<dbReference type="PANTHER" id="PTHR28626:SF3">
    <property type="entry name" value="SRR1-LIKE PROTEIN"/>
    <property type="match status" value="1"/>
</dbReference>
<dbReference type="AlphaFoldDB" id="A0A316YVC3"/>
<keyword evidence="5" id="KW-1185">Reference proteome</keyword>
<dbReference type="GeneID" id="37046522"/>
<dbReference type="OrthoDB" id="551431at2759"/>
<reference evidence="4 5" key="1">
    <citation type="journal article" date="2018" name="Mol. Biol. Evol.">
        <title>Broad Genomic Sampling Reveals a Smut Pathogenic Ancestry of the Fungal Clade Ustilaginomycotina.</title>
        <authorList>
            <person name="Kijpornyongpan T."/>
            <person name="Mondo S.J."/>
            <person name="Barry K."/>
            <person name="Sandor L."/>
            <person name="Lee J."/>
            <person name="Lipzen A."/>
            <person name="Pangilinan J."/>
            <person name="LaButti K."/>
            <person name="Hainaut M."/>
            <person name="Henrissat B."/>
            <person name="Grigoriev I.V."/>
            <person name="Spatafora J.W."/>
            <person name="Aime M.C."/>
        </authorList>
    </citation>
    <scope>NUCLEOTIDE SEQUENCE [LARGE SCALE GENOMIC DNA]</scope>
    <source>
        <strain evidence="4 5">MCA 4198</strain>
    </source>
</reference>
<dbReference type="InParanoid" id="A0A316YVC3"/>
<comment type="similarity">
    <text evidence="1">Belongs to the SRR1 family.</text>
</comment>
<feature type="region of interest" description="Disordered" evidence="2">
    <location>
        <begin position="1"/>
        <end position="32"/>
    </location>
</feature>
<dbReference type="GO" id="GO:0005737">
    <property type="term" value="C:cytoplasm"/>
    <property type="evidence" value="ECO:0007669"/>
    <property type="project" value="TreeGrafter"/>
</dbReference>
<dbReference type="InterPro" id="IPR040044">
    <property type="entry name" value="SRR1L"/>
</dbReference>
<feature type="region of interest" description="Disordered" evidence="2">
    <location>
        <begin position="77"/>
        <end position="103"/>
    </location>
</feature>
<gene>
    <name evidence="4" type="ORF">FA10DRAFT_298496</name>
</gene>
<evidence type="ECO:0000313" key="5">
    <source>
        <dbReference type="Proteomes" id="UP000245768"/>
    </source>
</evidence>
<dbReference type="RefSeq" id="XP_025380260.1">
    <property type="nucleotide sequence ID" value="XM_025524606.1"/>
</dbReference>
<protein>
    <recommendedName>
        <fullName evidence="3">SRR1-like domain-containing protein</fullName>
    </recommendedName>
</protein>
<organism evidence="4 5">
    <name type="scientific">Acaromyces ingoldii</name>
    <dbReference type="NCBI Taxonomy" id="215250"/>
    <lineage>
        <taxon>Eukaryota</taxon>
        <taxon>Fungi</taxon>
        <taxon>Dikarya</taxon>
        <taxon>Basidiomycota</taxon>
        <taxon>Ustilaginomycotina</taxon>
        <taxon>Exobasidiomycetes</taxon>
        <taxon>Exobasidiales</taxon>
        <taxon>Cryptobasidiaceae</taxon>
        <taxon>Acaromyces</taxon>
    </lineage>
</organism>
<evidence type="ECO:0000256" key="2">
    <source>
        <dbReference type="SAM" id="MobiDB-lite"/>
    </source>
</evidence>